<reference evidence="12" key="1">
    <citation type="submission" date="2017-02" db="EMBL/GenBank/DDBJ databases">
        <title>Delving into the versatile metabolic prowess of the omnipresent phylum Bacteroidetes.</title>
        <authorList>
            <person name="Nobu M.K."/>
            <person name="Mei R."/>
            <person name="Narihiro T."/>
            <person name="Kuroda K."/>
            <person name="Liu W.-T."/>
        </authorList>
    </citation>
    <scope>NUCLEOTIDE SEQUENCE</scope>
    <source>
        <strain evidence="12">ADurb.Bin131</strain>
    </source>
</reference>
<sequence>MITAFKDTLKVPDLKRKILIVIALLTVYRFGCYIPVPGINGKALASFFDRIPGTLFGIADLFAGGALSNATIFALGIMPYISVSIILELLASIFPFFEHMLRSGVEGRRKLTQWTRYGTVILCLFQGFAVSAWLENPAHFDGVVMVNSPGWLFRITATITLTAGTVFLMWLGEQITEKGIGNGISLIITASILSRMPTAVHQTVQLVSAGEINVGLIVLMLALMFIVVGAAIMLNEGERRIPIQYAKRVVGRRVYGGQTTYLPIKINPGGVLPLIFAVSFLTFPSTILRFTNKPFLQHLANILNPASGWGMVLYALLTIGFCYFYASVIFNPEHVSDDLKKYGGFVAGIRPGKATEEYLEKILGRLTLPGSLMLTAIAIFPYIIMHMFKIPYLIASMFGGIGLLIVVSVILETLRQIESHLIMRHYEGFLKKARAR</sequence>
<name>A0A1V6C4J0_UNCT6</name>
<comment type="function">
    <text evidence="10">The central subunit of the protein translocation channel SecYEG. Consists of two halves formed by TMs 1-5 and 6-10. These two domains form a lateral gate at the front which open onto the bilayer between TMs 2 and 7, and are clamped together by SecE at the back. The channel is closed by both a pore ring composed of hydrophobic SecY resides and a short helix (helix 2A) on the extracellular side of the membrane which forms a plug. The plug probably moves laterally to allow the channel to open. The ring and the pore may move independently.</text>
</comment>
<feature type="transmembrane region" description="Helical" evidence="10">
    <location>
        <begin position="212"/>
        <end position="234"/>
    </location>
</feature>
<proteinExistence type="inferred from homology"/>
<dbReference type="SUPFAM" id="SSF103491">
    <property type="entry name" value="Preprotein translocase SecY subunit"/>
    <property type="match status" value="1"/>
</dbReference>
<dbReference type="NCBIfam" id="TIGR00967">
    <property type="entry name" value="3a0501s007"/>
    <property type="match status" value="1"/>
</dbReference>
<dbReference type="GO" id="GO:0065002">
    <property type="term" value="P:intracellular protein transmembrane transport"/>
    <property type="evidence" value="ECO:0007669"/>
    <property type="project" value="UniProtKB-UniRule"/>
</dbReference>
<dbReference type="PANTHER" id="PTHR10906">
    <property type="entry name" value="SECY/SEC61-ALPHA FAMILY MEMBER"/>
    <property type="match status" value="1"/>
</dbReference>
<dbReference type="GO" id="GO:0005886">
    <property type="term" value="C:plasma membrane"/>
    <property type="evidence" value="ECO:0007669"/>
    <property type="project" value="UniProtKB-SubCell"/>
</dbReference>
<keyword evidence="4 10" id="KW-0812">Transmembrane</keyword>
<dbReference type="Pfam" id="PF00344">
    <property type="entry name" value="SecY"/>
    <property type="match status" value="1"/>
</dbReference>
<protein>
    <recommendedName>
        <fullName evidence="9 10">Protein translocase subunit SecY</fullName>
    </recommendedName>
</protein>
<keyword evidence="6 10" id="KW-1133">Transmembrane helix</keyword>
<dbReference type="HAMAP" id="MF_01465">
    <property type="entry name" value="SecY"/>
    <property type="match status" value="1"/>
</dbReference>
<accession>A0A1V6C4J0</accession>
<feature type="transmembrane region" description="Helical" evidence="10">
    <location>
        <begin position="72"/>
        <end position="97"/>
    </location>
</feature>
<keyword evidence="10" id="KW-1003">Cell membrane</keyword>
<feature type="transmembrane region" description="Helical" evidence="10">
    <location>
        <begin position="390"/>
        <end position="414"/>
    </location>
</feature>
<dbReference type="GO" id="GO:0043952">
    <property type="term" value="P:protein transport by the Sec complex"/>
    <property type="evidence" value="ECO:0007669"/>
    <property type="project" value="UniProtKB-UniRule"/>
</dbReference>
<evidence type="ECO:0000256" key="11">
    <source>
        <dbReference type="RuleBase" id="RU004349"/>
    </source>
</evidence>
<evidence type="ECO:0000256" key="5">
    <source>
        <dbReference type="ARBA" id="ARBA00022927"/>
    </source>
</evidence>
<comment type="caution">
    <text evidence="12">The sequence shown here is derived from an EMBL/GenBank/DDBJ whole genome shotgun (WGS) entry which is preliminary data.</text>
</comment>
<dbReference type="Proteomes" id="UP000485562">
    <property type="component" value="Unassembled WGS sequence"/>
</dbReference>
<keyword evidence="3 10" id="KW-0813">Transport</keyword>
<organism evidence="12">
    <name type="scientific">candidate division TA06 bacterium ADurb.Bin131</name>
    <dbReference type="NCBI Taxonomy" id="1852827"/>
    <lineage>
        <taxon>Bacteria</taxon>
        <taxon>Bacteria division TA06</taxon>
    </lineage>
</organism>
<dbReference type="PRINTS" id="PR00303">
    <property type="entry name" value="SECYTRNLCASE"/>
</dbReference>
<evidence type="ECO:0000256" key="7">
    <source>
        <dbReference type="ARBA" id="ARBA00023010"/>
    </source>
</evidence>
<dbReference type="InterPro" id="IPR030659">
    <property type="entry name" value="SecY_CS"/>
</dbReference>
<evidence type="ECO:0000256" key="1">
    <source>
        <dbReference type="ARBA" id="ARBA00004141"/>
    </source>
</evidence>
<keyword evidence="5 10" id="KW-0653">Protein transport</keyword>
<evidence type="ECO:0000256" key="8">
    <source>
        <dbReference type="ARBA" id="ARBA00023136"/>
    </source>
</evidence>
<keyword evidence="7 10" id="KW-0811">Translocation</keyword>
<evidence type="ECO:0000256" key="10">
    <source>
        <dbReference type="HAMAP-Rule" id="MF_01465"/>
    </source>
</evidence>
<evidence type="ECO:0000256" key="3">
    <source>
        <dbReference type="ARBA" id="ARBA00022448"/>
    </source>
</evidence>
<keyword evidence="8 10" id="KW-0472">Membrane</keyword>
<dbReference type="GO" id="GO:0006605">
    <property type="term" value="P:protein targeting"/>
    <property type="evidence" value="ECO:0007669"/>
    <property type="project" value="UniProtKB-UniRule"/>
</dbReference>
<dbReference type="PROSITE" id="PS00756">
    <property type="entry name" value="SECY_2"/>
    <property type="match status" value="1"/>
</dbReference>
<dbReference type="EMBL" id="MWDQ01000150">
    <property type="protein sequence ID" value="OQB71775.1"/>
    <property type="molecule type" value="Genomic_DNA"/>
</dbReference>
<dbReference type="PIRSF" id="PIRSF004557">
    <property type="entry name" value="SecY"/>
    <property type="match status" value="1"/>
</dbReference>
<comment type="subcellular location">
    <subcellularLocation>
        <location evidence="10">Cell membrane</location>
        <topology evidence="10">Multi-pass membrane protein</topology>
    </subcellularLocation>
    <subcellularLocation>
        <location evidence="1">Membrane</location>
        <topology evidence="1">Multi-pass membrane protein</topology>
    </subcellularLocation>
</comment>
<evidence type="ECO:0000256" key="4">
    <source>
        <dbReference type="ARBA" id="ARBA00022692"/>
    </source>
</evidence>
<dbReference type="AlphaFoldDB" id="A0A1V6C4J0"/>
<feature type="transmembrane region" description="Helical" evidence="10">
    <location>
        <begin position="311"/>
        <end position="331"/>
    </location>
</feature>
<gene>
    <name evidence="10" type="primary">secY</name>
    <name evidence="12" type="ORF">BWX89_01696</name>
</gene>
<evidence type="ECO:0000256" key="6">
    <source>
        <dbReference type="ARBA" id="ARBA00022989"/>
    </source>
</evidence>
<evidence type="ECO:0000256" key="9">
    <source>
        <dbReference type="ARBA" id="ARBA00039733"/>
    </source>
</evidence>
<dbReference type="FunFam" id="1.10.3370.10:FF:000001">
    <property type="entry name" value="Preprotein translocase subunit SecY"/>
    <property type="match status" value="1"/>
</dbReference>
<feature type="transmembrane region" description="Helical" evidence="10">
    <location>
        <begin position="183"/>
        <end position="200"/>
    </location>
</feature>
<dbReference type="InterPro" id="IPR023201">
    <property type="entry name" value="SecY_dom_sf"/>
</dbReference>
<feature type="transmembrane region" description="Helical" evidence="10">
    <location>
        <begin position="18"/>
        <end position="36"/>
    </location>
</feature>
<evidence type="ECO:0000313" key="12">
    <source>
        <dbReference type="EMBL" id="OQB71775.1"/>
    </source>
</evidence>
<feature type="transmembrane region" description="Helical" evidence="10">
    <location>
        <begin position="150"/>
        <end position="171"/>
    </location>
</feature>
<comment type="subunit">
    <text evidence="10">Component of the Sec protein translocase complex. Heterotrimer consisting of SecY, SecE and SecG subunits. The heterotrimers can form oligomers, although 1 heterotrimer is thought to be able to translocate proteins. Interacts with the ribosome. Interacts with SecDF, and other proteins may be involved. Interacts with SecA.</text>
</comment>
<dbReference type="Gene3D" id="1.10.3370.10">
    <property type="entry name" value="SecY subunit domain"/>
    <property type="match status" value="1"/>
</dbReference>
<feature type="transmembrane region" description="Helical" evidence="10">
    <location>
        <begin position="362"/>
        <end position="384"/>
    </location>
</feature>
<evidence type="ECO:0000256" key="2">
    <source>
        <dbReference type="ARBA" id="ARBA00005751"/>
    </source>
</evidence>
<comment type="similarity">
    <text evidence="2 10 11">Belongs to the SecY/SEC61-alpha family.</text>
</comment>
<dbReference type="InterPro" id="IPR002208">
    <property type="entry name" value="SecY/SEC61-alpha"/>
</dbReference>
<dbReference type="InterPro" id="IPR026593">
    <property type="entry name" value="SecY"/>
</dbReference>
<feature type="transmembrane region" description="Helical" evidence="10">
    <location>
        <begin position="271"/>
        <end position="291"/>
    </location>
</feature>
<feature type="transmembrane region" description="Helical" evidence="10">
    <location>
        <begin position="117"/>
        <end position="134"/>
    </location>
</feature>